<dbReference type="GO" id="GO:0016491">
    <property type="term" value="F:oxidoreductase activity"/>
    <property type="evidence" value="ECO:0007669"/>
    <property type="project" value="UniProtKB-KW"/>
</dbReference>
<keyword evidence="1" id="KW-0560">Oxidoreductase</keyword>
<protein>
    <recommendedName>
        <fullName evidence="4">Oxidoreductase AflY</fullName>
    </recommendedName>
</protein>
<gene>
    <name evidence="2" type="ORF">P8C59_000923</name>
</gene>
<evidence type="ECO:0000313" key="2">
    <source>
        <dbReference type="EMBL" id="KAK2067164.1"/>
    </source>
</evidence>
<reference evidence="2" key="1">
    <citation type="journal article" date="2023" name="Mol. Plant Microbe Interact.">
        <title>Elucidating the Obligate Nature and Biological Capacity of an Invasive Fungal Corn Pathogen.</title>
        <authorList>
            <person name="MacCready J.S."/>
            <person name="Roggenkamp E.M."/>
            <person name="Gdanetz K."/>
            <person name="Chilvers M.I."/>
        </authorList>
    </citation>
    <scope>NUCLEOTIDE SEQUENCE</scope>
    <source>
        <strain evidence="2">PM02</strain>
    </source>
</reference>
<name>A0AAD9HY96_9PEZI</name>
<dbReference type="InterPro" id="IPR025337">
    <property type="entry name" value="Questin_oxidase-like"/>
</dbReference>
<dbReference type="EMBL" id="JAQQPM010000001">
    <property type="protein sequence ID" value="KAK2067164.1"/>
    <property type="molecule type" value="Genomic_DNA"/>
</dbReference>
<dbReference type="AlphaFoldDB" id="A0AAD9HY96"/>
<dbReference type="PANTHER" id="PTHR35870">
    <property type="entry name" value="PROTEIN, PUTATIVE (AFU_ORTHOLOGUE AFUA_5G03330)-RELATED"/>
    <property type="match status" value="1"/>
</dbReference>
<comment type="caution">
    <text evidence="2">The sequence shown here is derived from an EMBL/GenBank/DDBJ whole genome shotgun (WGS) entry which is preliminary data.</text>
</comment>
<dbReference type="Pfam" id="PF14027">
    <property type="entry name" value="Questin_oxidase"/>
    <property type="match status" value="1"/>
</dbReference>
<evidence type="ECO:0000256" key="1">
    <source>
        <dbReference type="ARBA" id="ARBA00023002"/>
    </source>
</evidence>
<evidence type="ECO:0008006" key="4">
    <source>
        <dbReference type="Google" id="ProtNLM"/>
    </source>
</evidence>
<evidence type="ECO:0000313" key="3">
    <source>
        <dbReference type="Proteomes" id="UP001217918"/>
    </source>
</evidence>
<dbReference type="Proteomes" id="UP001217918">
    <property type="component" value="Unassembled WGS sequence"/>
</dbReference>
<accession>A0AAD9HY96</accession>
<sequence>MTGFLAYIPLINRLVAARPANADAAHPAIDVPPVEAHDVETAAEKRPRTLKHLLRANHANHAIIYHDLQFNNHMAHILCSAYLIGADSAHLYKIYERESKELEPWRESPEEVTEDDWRTFWGDKHFQRAFVDFFEDSLRLRFGYDWKKTVEEFLFKGEEPLVNCLIGGLGHPLIHLGYAYELNSEVIAMEALGMAACQYNHLHKYTDDPTYTKPSSFSSNSPRGLLDRLAGDDRAAGIARADPFEVVENTLMDKHEALLLEYWNAWTIGGDVTAQFRASQEAAVDLLVATVAPGTHAYNFFLVHVLTTSHAVRVLLPVVPAQFHVKLVRQWWLLTLIVYLAEKRPRIDRDNVGSDLKGRTWNYVEDKALRSEWATDSHYVKGIRSMKEAARTWGDVHDRYLLAAIRLTRPTARNSSGPVVCCNACGDNSKEWDARP</sequence>
<keyword evidence="3" id="KW-1185">Reference proteome</keyword>
<dbReference type="PANTHER" id="PTHR35870:SF6">
    <property type="entry name" value="MGS207 PROTEIN"/>
    <property type="match status" value="1"/>
</dbReference>
<organism evidence="2 3">
    <name type="scientific">Phyllachora maydis</name>
    <dbReference type="NCBI Taxonomy" id="1825666"/>
    <lineage>
        <taxon>Eukaryota</taxon>
        <taxon>Fungi</taxon>
        <taxon>Dikarya</taxon>
        <taxon>Ascomycota</taxon>
        <taxon>Pezizomycotina</taxon>
        <taxon>Sordariomycetes</taxon>
        <taxon>Sordariomycetidae</taxon>
        <taxon>Phyllachorales</taxon>
        <taxon>Phyllachoraceae</taxon>
        <taxon>Phyllachora</taxon>
    </lineage>
</organism>
<proteinExistence type="predicted"/>